<feature type="region of interest" description="Disordered" evidence="1">
    <location>
        <begin position="358"/>
        <end position="377"/>
    </location>
</feature>
<evidence type="ECO:0000256" key="2">
    <source>
        <dbReference type="SAM" id="SignalP"/>
    </source>
</evidence>
<feature type="chain" id="PRO_5021499980" evidence="2">
    <location>
        <begin position="28"/>
        <end position="711"/>
    </location>
</feature>
<dbReference type="OrthoDB" id="275270at2"/>
<evidence type="ECO:0000313" key="4">
    <source>
        <dbReference type="Proteomes" id="UP000297900"/>
    </source>
</evidence>
<evidence type="ECO:0000256" key="1">
    <source>
        <dbReference type="SAM" id="MobiDB-lite"/>
    </source>
</evidence>
<reference evidence="3 4" key="1">
    <citation type="submission" date="2019-03" db="EMBL/GenBank/DDBJ databases">
        <title>Cohnella endophytica sp. nov., a novel endophytic bacterium isolated from bark of Sonneratia apetala.</title>
        <authorList>
            <person name="Tuo L."/>
        </authorList>
    </citation>
    <scope>NUCLEOTIDE SEQUENCE [LARGE SCALE GENOMIC DNA]</scope>
    <source>
        <strain evidence="3 4">CCTCC AB 208254</strain>
    </source>
</reference>
<dbReference type="InterPro" id="IPR018247">
    <property type="entry name" value="EF_Hand_1_Ca_BS"/>
</dbReference>
<comment type="caution">
    <text evidence="3">The sequence shown here is derived from an EMBL/GenBank/DDBJ whole genome shotgun (WGS) entry which is preliminary data.</text>
</comment>
<keyword evidence="4" id="KW-1185">Reference proteome</keyword>
<name>A0A4Y8LVY9_9BACL</name>
<dbReference type="Proteomes" id="UP000297900">
    <property type="component" value="Unassembled WGS sequence"/>
</dbReference>
<sequence length="711" mass="79713">MTGRKVVSLFTSIILAGSIAVPSSAIAAPASYNPNPTVLDIGPKLRSETVEQIKAENRLDLSGAEAIGSSAEAGSTATVTPDDVGNKVVRWVTHDDYTGRYLLTSFTLRAVGKYGEVWVANNLNYPSGDPRNSLTAITDAQVQYLMSEFDTKIYEKEVSFFAPPAERKGEHGVLPDYMDESGRVVILIDNIKDQSYYNPDYPSYIAGYFSPTISELSDRNVMTVDNFDWLNRTGPTAPRPFLYEGVFAHEFQHLLHSDTDSGEENFINEGLSDFAQYLVGYGHSQGHVDFFMNHLRNSLTLWGDQTDLQILADYGNAYLFQLYLYDRFGEAFIRDEFHDQLHGISSINDLLGKVNIKDNRNDDDDEGDDEGDDDGDGRLTFNEVYADFMTSIMLDTQKTGGSYKFDSIDLAPNVDGSVLPDIVSPAWGTDFKVIVPDKKIDHLYFKGLDFLRTNWTSATDPVKGEVLWGNTGDLADNFLIKELNLTGQTAPILSFDTSYNIEEQWDFGVVQVSTDNGKTWTSLSNANTRSDVVDLGYPKVKENLPGFTGSSNGWKTETFDLTAYAGQKVLLGFRYLTDWGFTESGWYLSNLKLNDATIDPMTTTSGFMSLEQATGQYVNYQVQFIGYKKSKGNDNVKVIRFRNLLNMSEDKLIDLGKMLRGSEYERIVMMTTYAAPEGTNASVSYEYEVVMKNKDREDRQNEKENYKRSHP</sequence>
<gene>
    <name evidence="3" type="ORF">E2980_12550</name>
</gene>
<protein>
    <submittedName>
        <fullName evidence="3">Peptidase M6</fullName>
    </submittedName>
</protein>
<dbReference type="Gene3D" id="2.60.120.260">
    <property type="entry name" value="Galactose-binding domain-like"/>
    <property type="match status" value="1"/>
</dbReference>
<feature type="compositionally biased region" description="Acidic residues" evidence="1">
    <location>
        <begin position="361"/>
        <end position="375"/>
    </location>
</feature>
<dbReference type="PROSITE" id="PS00018">
    <property type="entry name" value="EF_HAND_1"/>
    <property type="match status" value="1"/>
</dbReference>
<evidence type="ECO:0000313" key="3">
    <source>
        <dbReference type="EMBL" id="TFE25987.1"/>
    </source>
</evidence>
<feature type="signal peptide" evidence="2">
    <location>
        <begin position="1"/>
        <end position="27"/>
    </location>
</feature>
<proteinExistence type="predicted"/>
<dbReference type="AlphaFoldDB" id="A0A4Y8LVY9"/>
<keyword evidence="2" id="KW-0732">Signal</keyword>
<accession>A0A4Y8LVY9</accession>
<organism evidence="3 4">
    <name type="scientific">Cohnella luojiensis</name>
    <dbReference type="NCBI Taxonomy" id="652876"/>
    <lineage>
        <taxon>Bacteria</taxon>
        <taxon>Bacillati</taxon>
        <taxon>Bacillota</taxon>
        <taxon>Bacilli</taxon>
        <taxon>Bacillales</taxon>
        <taxon>Paenibacillaceae</taxon>
        <taxon>Cohnella</taxon>
    </lineage>
</organism>
<dbReference type="RefSeq" id="WP_135152531.1">
    <property type="nucleotide sequence ID" value="NZ_SOMN01000016.1"/>
</dbReference>
<dbReference type="EMBL" id="SOMN01000016">
    <property type="protein sequence ID" value="TFE25987.1"/>
    <property type="molecule type" value="Genomic_DNA"/>
</dbReference>
<dbReference type="Pfam" id="PF20773">
    <property type="entry name" value="InhA-like_MAM"/>
    <property type="match status" value="1"/>
</dbReference>